<keyword evidence="3" id="KW-1185">Reference proteome</keyword>
<evidence type="ECO:0000313" key="3">
    <source>
        <dbReference type="Proteomes" id="UP001325680"/>
    </source>
</evidence>
<dbReference type="RefSeq" id="WP_162817971.1">
    <property type="nucleotide sequence ID" value="NZ_CP139960.1"/>
</dbReference>
<dbReference type="EMBL" id="CP139960">
    <property type="protein sequence ID" value="WQD37395.1"/>
    <property type="molecule type" value="Genomic_DNA"/>
</dbReference>
<keyword evidence="1" id="KW-0812">Transmembrane</keyword>
<evidence type="ECO:0000256" key="1">
    <source>
        <dbReference type="SAM" id="Phobius"/>
    </source>
</evidence>
<protein>
    <submittedName>
        <fullName evidence="2">STM3941 family protein</fullName>
    </submittedName>
</protein>
<sequence>MNKSKAVKRFMFFVMLLLVFTLMAIQPQLFTRSSSTGFIKVAGFIGSFIFIIGAAFVAQKLFNKNPGLIIDNEGIADGSLGVMFPKLSWAQVTEIRHLENNGDHFIKLTIKDPEKYMATELNPLKRKMLEMNYNTLRTPVNIAASRLKIDFQELYTLIKDKREEFKNS</sequence>
<feature type="transmembrane region" description="Helical" evidence="1">
    <location>
        <begin position="37"/>
        <end position="58"/>
    </location>
</feature>
<evidence type="ECO:0000313" key="2">
    <source>
        <dbReference type="EMBL" id="WQD37395.1"/>
    </source>
</evidence>
<reference evidence="2 3" key="1">
    <citation type="submission" date="2023-12" db="EMBL/GenBank/DDBJ databases">
        <title>Genome sequencing and assembly of bacterial species from a model synthetic community.</title>
        <authorList>
            <person name="Hogle S.L."/>
        </authorList>
    </citation>
    <scope>NUCLEOTIDE SEQUENCE [LARGE SCALE GENOMIC DNA]</scope>
    <source>
        <strain evidence="2 3">HAMBI_3031</strain>
    </source>
</reference>
<accession>A0ABZ0W5J9</accession>
<keyword evidence="1" id="KW-1133">Transmembrane helix</keyword>
<dbReference type="InterPro" id="IPR048136">
    <property type="entry name" value="STM3941-like"/>
</dbReference>
<name>A0ABZ0W5J9_9BACT</name>
<gene>
    <name evidence="2" type="ORF">U0035_17135</name>
</gene>
<proteinExistence type="predicted"/>
<organism evidence="2 3">
    <name type="scientific">Niabella yanshanensis</name>
    <dbReference type="NCBI Taxonomy" id="577386"/>
    <lineage>
        <taxon>Bacteria</taxon>
        <taxon>Pseudomonadati</taxon>
        <taxon>Bacteroidota</taxon>
        <taxon>Chitinophagia</taxon>
        <taxon>Chitinophagales</taxon>
        <taxon>Chitinophagaceae</taxon>
        <taxon>Niabella</taxon>
    </lineage>
</organism>
<dbReference type="NCBIfam" id="NF041635">
    <property type="entry name" value="STM3941_fam"/>
    <property type="match status" value="1"/>
</dbReference>
<keyword evidence="1" id="KW-0472">Membrane</keyword>
<dbReference type="Proteomes" id="UP001325680">
    <property type="component" value="Chromosome"/>
</dbReference>